<dbReference type="GeneID" id="109482639"/>
<dbReference type="InterPro" id="IPR011989">
    <property type="entry name" value="ARM-like"/>
</dbReference>
<proteinExistence type="inferred from homology"/>
<accession>A0A6P4ZIH7</accession>
<comment type="similarity">
    <text evidence="1">Belongs to the protein kinase superfamily.</text>
</comment>
<organism evidence="4 5">
    <name type="scientific">Branchiostoma belcheri</name>
    <name type="common">Amphioxus</name>
    <dbReference type="NCBI Taxonomy" id="7741"/>
    <lineage>
        <taxon>Eukaryota</taxon>
        <taxon>Metazoa</taxon>
        <taxon>Chordata</taxon>
        <taxon>Cephalochordata</taxon>
        <taxon>Leptocardii</taxon>
        <taxon>Amphioxiformes</taxon>
        <taxon>Branchiostomatidae</taxon>
        <taxon>Branchiostoma</taxon>
    </lineage>
</organism>
<evidence type="ECO:0000256" key="1">
    <source>
        <dbReference type="ARBA" id="ARBA00038349"/>
    </source>
</evidence>
<dbReference type="RefSeq" id="XP_019641005.1">
    <property type="nucleotide sequence ID" value="XM_019785446.1"/>
</dbReference>
<evidence type="ECO:0000313" key="5">
    <source>
        <dbReference type="RefSeq" id="XP_019641005.1"/>
    </source>
</evidence>
<dbReference type="Gene3D" id="1.25.10.10">
    <property type="entry name" value="Leucine-rich Repeat Variant"/>
    <property type="match status" value="1"/>
</dbReference>
<dbReference type="PROSITE" id="PS50011">
    <property type="entry name" value="PROTEIN_KINASE_DOM"/>
    <property type="match status" value="1"/>
</dbReference>
<evidence type="ECO:0000313" key="4">
    <source>
        <dbReference type="Proteomes" id="UP000515135"/>
    </source>
</evidence>
<name>A0A6P4ZIH7_BRABE</name>
<feature type="compositionally biased region" description="Basic and acidic residues" evidence="2">
    <location>
        <begin position="741"/>
        <end position="767"/>
    </location>
</feature>
<dbReference type="InterPro" id="IPR016024">
    <property type="entry name" value="ARM-type_fold"/>
</dbReference>
<sequence length="875" mass="98487">MGSESSTLQGCDLEEEVQTSEKNWTLHSARKKDGSKVSVFVHKSTQAKEDPVIQNAAKQLKILRHPTILRFFDTCQNVEGTYLITESVRPLELVIDTLTSAEICAGMFNVIEALSFLHERGGVCHNNVCMSSIYVSGDGSWRLGGFEHLCKFEQATAEYLTKGRHLRNAQYLPPEEKEGKYSLNVQYGYARDAYAFGILAEQMLEYLTEMGGMCKTFELSVSEGLLHPDPTARPRLKTLLSDKIFKNDYLEIMNFLKNITVKDEEEKNLFFSTLAAKVYSLPPVLVATRLVPQLMTRLVMAEPVAVESFYPHLLTPSTGQGACLVFQLMTRLVMAEPVAVESFYPHLLTPSTEKNRWEEFIPGQVNAILPAEVYREHVIPILADLFTVHEEHVRMILLHHFSAFVEQFDPELIRRRILRQLLLGLKDTNDQIVAATLRALAEVVPVLGGEVVVGGHRKKYFKEGRPKFATFMSSPEVSRSNANVANLTAVSGVINLPFDIKTSPPKAAKPSASVKPSREVDSISAKRQLERERKREEMKRRSEERRKERERKRLEREQDKLLSKATEEEEIKEHSVDEISDTRASTNEIIAAMETRLIDTAEEADDWSDWEDTSVGVAQAKEDDAISQEIEEELEKMESLPKHDEHEFQDGKKLFLDIVPAKEAKALGSKDSRTPSESDWGGWGEDDRPEDERSVGSASVQSESPKATPRDTKTMTHATSGKHSTTKHSGMKLKGRVSKTQTEDTKATTPTDTHDKTTNKRPETTRKVERKVRPSLQQIEEKDLGKDLEIQAKVIKKEEEDFFTDMVPEFKPASVTLLSELGDVSHKEATDVESTDHGHTELSAVFAAQDTEVEAGWGDEEDISLEDTDLTVPDD</sequence>
<protein>
    <submittedName>
        <fullName evidence="5">Protein-associating with the carboxyl-terminal domain of ezrin-like</fullName>
    </submittedName>
</protein>
<dbReference type="SMART" id="SM00220">
    <property type="entry name" value="S_TKc"/>
    <property type="match status" value="1"/>
</dbReference>
<dbReference type="OrthoDB" id="9942861at2759"/>
<dbReference type="SUPFAM" id="SSF48371">
    <property type="entry name" value="ARM repeat"/>
    <property type="match status" value="1"/>
</dbReference>
<feature type="compositionally biased region" description="Basic residues" evidence="2">
    <location>
        <begin position="724"/>
        <end position="737"/>
    </location>
</feature>
<evidence type="ECO:0000259" key="3">
    <source>
        <dbReference type="PROSITE" id="PS50011"/>
    </source>
</evidence>
<feature type="region of interest" description="Disordered" evidence="2">
    <location>
        <begin position="663"/>
        <end position="773"/>
    </location>
</feature>
<gene>
    <name evidence="5" type="primary">LOC109482639</name>
</gene>
<dbReference type="Pfam" id="PF00069">
    <property type="entry name" value="Pkinase"/>
    <property type="match status" value="1"/>
</dbReference>
<dbReference type="GO" id="GO:0005524">
    <property type="term" value="F:ATP binding"/>
    <property type="evidence" value="ECO:0007669"/>
    <property type="project" value="InterPro"/>
</dbReference>
<dbReference type="PANTHER" id="PTHR12984">
    <property type="entry name" value="SCY1-RELATED S/T PROTEIN KINASE-LIKE"/>
    <property type="match status" value="1"/>
</dbReference>
<dbReference type="Gene3D" id="1.10.510.10">
    <property type="entry name" value="Transferase(Phosphotransferase) domain 1"/>
    <property type="match status" value="1"/>
</dbReference>
<dbReference type="Gene3D" id="3.30.200.20">
    <property type="entry name" value="Phosphorylase Kinase, domain 1"/>
    <property type="match status" value="1"/>
</dbReference>
<dbReference type="AlphaFoldDB" id="A0A6P4ZIH7"/>
<feature type="compositionally biased region" description="Basic and acidic residues" evidence="2">
    <location>
        <begin position="527"/>
        <end position="579"/>
    </location>
</feature>
<reference evidence="5" key="1">
    <citation type="submission" date="2025-08" db="UniProtKB">
        <authorList>
            <consortium name="RefSeq"/>
        </authorList>
    </citation>
    <scope>IDENTIFICATION</scope>
    <source>
        <tissue evidence="5">Gonad</tissue>
    </source>
</reference>
<dbReference type="InterPro" id="IPR011009">
    <property type="entry name" value="Kinase-like_dom_sf"/>
</dbReference>
<dbReference type="InterPro" id="IPR000719">
    <property type="entry name" value="Prot_kinase_dom"/>
</dbReference>
<dbReference type="KEGG" id="bbel:109482639"/>
<dbReference type="PANTHER" id="PTHR12984:SF15">
    <property type="entry name" value="PROTEIN-ASSOCIATING WITH THE CARBOXYL-TERMINAL DOMAIN OF EZRIN"/>
    <property type="match status" value="1"/>
</dbReference>
<feature type="compositionally biased region" description="Polar residues" evidence="2">
    <location>
        <begin position="696"/>
        <end position="705"/>
    </location>
</feature>
<dbReference type="InterPro" id="IPR051177">
    <property type="entry name" value="CIK-Related_Protein"/>
</dbReference>
<keyword evidence="4" id="KW-1185">Reference proteome</keyword>
<dbReference type="GO" id="GO:0004672">
    <property type="term" value="F:protein kinase activity"/>
    <property type="evidence" value="ECO:0007669"/>
    <property type="project" value="InterPro"/>
</dbReference>
<feature type="region of interest" description="Disordered" evidence="2">
    <location>
        <begin position="500"/>
        <end position="579"/>
    </location>
</feature>
<feature type="domain" description="Protein kinase" evidence="3">
    <location>
        <begin position="1"/>
        <end position="285"/>
    </location>
</feature>
<dbReference type="SUPFAM" id="SSF56112">
    <property type="entry name" value="Protein kinase-like (PK-like)"/>
    <property type="match status" value="1"/>
</dbReference>
<dbReference type="Proteomes" id="UP000515135">
    <property type="component" value="Unplaced"/>
</dbReference>
<feature type="compositionally biased region" description="Basic and acidic residues" evidence="2">
    <location>
        <begin position="663"/>
        <end position="676"/>
    </location>
</feature>
<evidence type="ECO:0000256" key="2">
    <source>
        <dbReference type="SAM" id="MobiDB-lite"/>
    </source>
</evidence>